<dbReference type="EMBL" id="NFKM01000015">
    <property type="protein sequence ID" value="OUP58951.1"/>
    <property type="molecule type" value="Genomic_DNA"/>
</dbReference>
<dbReference type="RefSeq" id="WP_087158882.1">
    <property type="nucleotide sequence ID" value="NZ_NFKM01000015.1"/>
</dbReference>
<organism evidence="2 3">
    <name type="scientific">Faecalitalea cylindroides</name>
    <dbReference type="NCBI Taxonomy" id="39483"/>
    <lineage>
        <taxon>Bacteria</taxon>
        <taxon>Bacillati</taxon>
        <taxon>Bacillota</taxon>
        <taxon>Erysipelotrichia</taxon>
        <taxon>Erysipelotrichales</taxon>
        <taxon>Erysipelotrichaceae</taxon>
        <taxon>Faecalitalea</taxon>
    </lineage>
</organism>
<reference evidence="3" key="1">
    <citation type="submission" date="2017-04" db="EMBL/GenBank/DDBJ databases">
        <title>Function of individual gut microbiota members based on whole genome sequencing of pure cultures obtained from chicken caecum.</title>
        <authorList>
            <person name="Medvecky M."/>
            <person name="Cejkova D."/>
            <person name="Polansky O."/>
            <person name="Karasova D."/>
            <person name="Kubasova T."/>
            <person name="Cizek A."/>
            <person name="Rychlik I."/>
        </authorList>
    </citation>
    <scope>NUCLEOTIDE SEQUENCE [LARGE SCALE GENOMIC DNA]</scope>
    <source>
        <strain evidence="3">An178</strain>
    </source>
</reference>
<proteinExistence type="predicted"/>
<accession>A0A1Y4LV82</accession>
<name>A0A1Y4LV82_9FIRM</name>
<dbReference type="Pfam" id="PF13439">
    <property type="entry name" value="Glyco_transf_4"/>
    <property type="match status" value="1"/>
</dbReference>
<dbReference type="Pfam" id="PF13692">
    <property type="entry name" value="Glyco_trans_1_4"/>
    <property type="match status" value="1"/>
</dbReference>
<feature type="domain" description="Glycosyltransferase subfamily 4-like N-terminal" evidence="1">
    <location>
        <begin position="18"/>
        <end position="169"/>
    </location>
</feature>
<gene>
    <name evidence="2" type="ORF">B5F14_07645</name>
</gene>
<dbReference type="AlphaFoldDB" id="A0A1Y4LV82"/>
<protein>
    <recommendedName>
        <fullName evidence="1">Glycosyltransferase subfamily 4-like N-terminal domain-containing protein</fullName>
    </recommendedName>
</protein>
<dbReference type="Gene3D" id="3.40.50.2000">
    <property type="entry name" value="Glycogen Phosphorylase B"/>
    <property type="match status" value="2"/>
</dbReference>
<dbReference type="InterPro" id="IPR028098">
    <property type="entry name" value="Glyco_trans_4-like_N"/>
</dbReference>
<evidence type="ECO:0000259" key="1">
    <source>
        <dbReference type="Pfam" id="PF13439"/>
    </source>
</evidence>
<evidence type="ECO:0000313" key="3">
    <source>
        <dbReference type="Proteomes" id="UP000195447"/>
    </source>
</evidence>
<dbReference type="SUPFAM" id="SSF53756">
    <property type="entry name" value="UDP-Glycosyltransferase/glycogen phosphorylase"/>
    <property type="match status" value="1"/>
</dbReference>
<keyword evidence="3" id="KW-1185">Reference proteome</keyword>
<sequence length="370" mass="43256">MKVAIISTFDTFFDRVDLLKEYYQDKGLEVTIITSDYSHRLKEKYQNNKADIQLSVRPYNKNLSIDRLRSHDQFAKKVKEYLETLRPEIVHCIIPCNSLCKTMSAYKKEHDVKLIFDVNDLWPESLPVGNIKHLFPFTLWKNTRDKYIEHADMILSECDYFKEILHKEHSTKWHTLHFAKKMHPSNTVSTFTVDEFSFCYLGSINNIIDIDLIVAFLSACTKVRKVKLHIIGGGEKKELLIEQLRQNSILVIDHGYIFEQEKKQEILDQCQYGFNVMKDSVMVGLTMKSMDYMCGGLPMINTIKGDTAEICDEYPVGYNLSKDSINEIVSLLEKETIDENRQKRETIKKVFMENFSQEAFNKTLERLEIV</sequence>
<evidence type="ECO:0000313" key="2">
    <source>
        <dbReference type="EMBL" id="OUP58951.1"/>
    </source>
</evidence>
<dbReference type="Proteomes" id="UP000195447">
    <property type="component" value="Unassembled WGS sequence"/>
</dbReference>
<comment type="caution">
    <text evidence="2">The sequence shown here is derived from an EMBL/GenBank/DDBJ whole genome shotgun (WGS) entry which is preliminary data.</text>
</comment>